<feature type="chain" id="PRO_5012654612" description="Secreted protein" evidence="1">
    <location>
        <begin position="25"/>
        <end position="104"/>
    </location>
</feature>
<sequence length="104" mass="11664">MISSRPSQVYVFPAFLFILHLSVSFSWCGSLKPPSSSFLPLLFPTSRTTHPSFSSSPIQVSYRLSLLQLSPLLQIHGLRSQHHSVCCEKSLVPRSFHRLASSHL</sequence>
<protein>
    <recommendedName>
        <fullName evidence="4">Secreted protein</fullName>
    </recommendedName>
</protein>
<evidence type="ECO:0000256" key="1">
    <source>
        <dbReference type="SAM" id="SignalP"/>
    </source>
</evidence>
<feature type="signal peptide" evidence="1">
    <location>
        <begin position="1"/>
        <end position="24"/>
    </location>
</feature>
<evidence type="ECO:0000313" key="3">
    <source>
        <dbReference type="Proteomes" id="UP000221165"/>
    </source>
</evidence>
<organism evidence="2 3">
    <name type="scientific">Cystoisospora suis</name>
    <dbReference type="NCBI Taxonomy" id="483139"/>
    <lineage>
        <taxon>Eukaryota</taxon>
        <taxon>Sar</taxon>
        <taxon>Alveolata</taxon>
        <taxon>Apicomplexa</taxon>
        <taxon>Conoidasida</taxon>
        <taxon>Coccidia</taxon>
        <taxon>Eucoccidiorida</taxon>
        <taxon>Eimeriorina</taxon>
        <taxon>Sarcocystidae</taxon>
        <taxon>Cystoisospora</taxon>
    </lineage>
</organism>
<proteinExistence type="predicted"/>
<gene>
    <name evidence="2" type="ORF">CSUI_011154</name>
</gene>
<dbReference type="VEuPathDB" id="ToxoDB:CSUI_011154"/>
<evidence type="ECO:0008006" key="4">
    <source>
        <dbReference type="Google" id="ProtNLM"/>
    </source>
</evidence>
<keyword evidence="3" id="KW-1185">Reference proteome</keyword>
<dbReference type="EMBL" id="MIGC01009904">
    <property type="protein sequence ID" value="PHJ15033.1"/>
    <property type="molecule type" value="Genomic_DNA"/>
</dbReference>
<dbReference type="RefSeq" id="XP_067916767.1">
    <property type="nucleotide sequence ID" value="XM_068071255.1"/>
</dbReference>
<dbReference type="Proteomes" id="UP000221165">
    <property type="component" value="Unassembled WGS sequence"/>
</dbReference>
<accession>A0A2C6KF78</accession>
<dbReference type="AlphaFoldDB" id="A0A2C6KF78"/>
<name>A0A2C6KF78_9APIC</name>
<evidence type="ECO:0000313" key="2">
    <source>
        <dbReference type="EMBL" id="PHJ15033.1"/>
    </source>
</evidence>
<feature type="non-terminal residue" evidence="2">
    <location>
        <position position="104"/>
    </location>
</feature>
<dbReference type="GeneID" id="94434466"/>
<comment type="caution">
    <text evidence="2">The sequence shown here is derived from an EMBL/GenBank/DDBJ whole genome shotgun (WGS) entry which is preliminary data.</text>
</comment>
<keyword evidence="1" id="KW-0732">Signal</keyword>
<reference evidence="2 3" key="1">
    <citation type="journal article" date="2017" name="Int. J. Parasitol.">
        <title>The genome of the protozoan parasite Cystoisospora suis and a reverse vaccinology approach to identify vaccine candidates.</title>
        <authorList>
            <person name="Palmieri N."/>
            <person name="Shrestha A."/>
            <person name="Ruttkowski B."/>
            <person name="Beck T."/>
            <person name="Vogl C."/>
            <person name="Tomley F."/>
            <person name="Blake D.P."/>
            <person name="Joachim A."/>
        </authorList>
    </citation>
    <scope>NUCLEOTIDE SEQUENCE [LARGE SCALE GENOMIC DNA]</scope>
    <source>
        <strain evidence="2 3">Wien I</strain>
    </source>
</reference>